<sequence>MHDLQAIIDGLPGIYLIVAADAEYTMVASSDERLRVTMTRREDVIGKPLFEVFSDHEPEKPSSGAATLRRSLEDVIATGQTQRLSQVRYAIRRPEASGGGFEERFWNVINAPVKDDRGRVRYVIHRVEDVTAHLHAQELARAQLQESDERLNAALLVSGTGTFYWQLASQRIDMDAAMLRLVGMEGFREIHLSDLLERMHHDDRERLVLLGERCARSGDDFEMHFRVLLGQGERWLFGRAMNVRDQAGRPSYLVGACIDVTEHKRTELALQRLNDTLESRVDEAIAARAAAESALHQAQKMEAVGQLTSGLAHDFNNLLGGIVGSLGLLERRLDQGRHDDLRRHLANAQSSADRAAALTHRLLAFSRRQPLQMRPTDGNALVRSMRDLLQRTIGPLVAFELMLADDLWLTRCDANQLENVLLNLALNARDAMPNGGRLRISTANRELDDAAAARLGMSAGSYVLLCVEDNGSGIAPEKLPYVFDPFFTTKPLGAGTGLGLSMVYGFARQSGGSVQIDSTPDQGTSVCLYLPRYRGALLEQPEQAAPRQRPNAPAGRRVLVVDDEDNIRTLVCEVLEEMGHRTLQAANGVTALDLLAKTDPIDLLITDIGLPGGMNGHQFAERARLQLPDLKVLMITGYAEEALIAARPSTQAEDLLGKPFTLDVLQERVQTLLESASA</sequence>
<dbReference type="SUPFAM" id="SSF55785">
    <property type="entry name" value="PYP-like sensor domain (PAS domain)"/>
    <property type="match status" value="2"/>
</dbReference>
<dbReference type="PANTHER" id="PTHR43065">
    <property type="entry name" value="SENSOR HISTIDINE KINASE"/>
    <property type="match status" value="1"/>
</dbReference>
<dbReference type="RefSeq" id="WP_014595992.1">
    <property type="nucleotide sequence ID" value="NZ_JAOCDX010000037.1"/>
</dbReference>
<evidence type="ECO:0000256" key="5">
    <source>
        <dbReference type="PROSITE-ProRule" id="PRU00169"/>
    </source>
</evidence>
<dbReference type="Pfam" id="PF02518">
    <property type="entry name" value="HATPase_c"/>
    <property type="match status" value="1"/>
</dbReference>
<keyword evidence="4" id="KW-0418">Kinase</keyword>
<dbReference type="InterPro" id="IPR036890">
    <property type="entry name" value="HATPase_C_sf"/>
</dbReference>
<keyword evidence="3 5" id="KW-0597">Phosphoprotein</keyword>
<dbReference type="InterPro" id="IPR000014">
    <property type="entry name" value="PAS"/>
</dbReference>
<dbReference type="Gene3D" id="2.10.70.100">
    <property type="match status" value="1"/>
</dbReference>
<feature type="modified residue" description="4-aspartylphosphate" evidence="5">
    <location>
        <position position="607"/>
    </location>
</feature>
<evidence type="ECO:0000313" key="11">
    <source>
        <dbReference type="Proteomes" id="UP001158076"/>
    </source>
</evidence>
<dbReference type="AlphaFoldDB" id="A0A4S2BGG1"/>
<dbReference type="Pfam" id="PF08447">
    <property type="entry name" value="PAS_3"/>
    <property type="match status" value="1"/>
</dbReference>
<dbReference type="PROSITE" id="PS50109">
    <property type="entry name" value="HIS_KIN"/>
    <property type="match status" value="1"/>
</dbReference>
<comment type="caution">
    <text evidence="10">The sequence shown here is derived from an EMBL/GenBank/DDBJ whole genome shotgun (WGS) entry which is preliminary data.</text>
</comment>
<dbReference type="SMART" id="SM00387">
    <property type="entry name" value="HATPase_c"/>
    <property type="match status" value="1"/>
</dbReference>
<name>A0A4S2BGG1_STUST</name>
<dbReference type="Gene3D" id="3.40.50.2300">
    <property type="match status" value="1"/>
</dbReference>
<dbReference type="InterPro" id="IPR000700">
    <property type="entry name" value="PAS-assoc_C"/>
</dbReference>
<dbReference type="NCBIfam" id="TIGR00229">
    <property type="entry name" value="sensory_box"/>
    <property type="match status" value="1"/>
</dbReference>
<keyword evidence="4" id="KW-0808">Transferase</keyword>
<dbReference type="GO" id="GO:0000155">
    <property type="term" value="F:phosphorelay sensor kinase activity"/>
    <property type="evidence" value="ECO:0007669"/>
    <property type="project" value="InterPro"/>
</dbReference>
<feature type="coiled-coil region" evidence="6">
    <location>
        <begin position="274"/>
        <end position="301"/>
    </location>
</feature>
<comment type="catalytic activity">
    <reaction evidence="1">
        <text>ATP + protein L-histidine = ADP + protein N-phospho-L-histidine.</text>
        <dbReference type="EC" id="2.7.13.3"/>
    </reaction>
</comment>
<dbReference type="InterPro" id="IPR003594">
    <property type="entry name" value="HATPase_dom"/>
</dbReference>
<evidence type="ECO:0000259" key="9">
    <source>
        <dbReference type="PROSITE" id="PS50113"/>
    </source>
</evidence>
<proteinExistence type="predicted"/>
<dbReference type="PRINTS" id="PR00344">
    <property type="entry name" value="BCTRLSENSOR"/>
</dbReference>
<dbReference type="Gene3D" id="1.10.287.130">
    <property type="match status" value="1"/>
</dbReference>
<dbReference type="Pfam" id="PF00512">
    <property type="entry name" value="HisKA"/>
    <property type="match status" value="1"/>
</dbReference>
<protein>
    <recommendedName>
        <fullName evidence="2">histidine kinase</fullName>
        <ecNumber evidence="2">2.7.13.3</ecNumber>
    </recommendedName>
</protein>
<dbReference type="Gene3D" id="3.30.565.10">
    <property type="entry name" value="Histidine kinase-like ATPase, C-terminal domain"/>
    <property type="match status" value="1"/>
</dbReference>
<dbReference type="InterPro" id="IPR035965">
    <property type="entry name" value="PAS-like_dom_sf"/>
</dbReference>
<evidence type="ECO:0000259" key="7">
    <source>
        <dbReference type="PROSITE" id="PS50109"/>
    </source>
</evidence>
<evidence type="ECO:0000256" key="6">
    <source>
        <dbReference type="SAM" id="Coils"/>
    </source>
</evidence>
<dbReference type="InterPro" id="IPR003661">
    <property type="entry name" value="HisK_dim/P_dom"/>
</dbReference>
<dbReference type="Pfam" id="PF08448">
    <property type="entry name" value="PAS_4"/>
    <property type="match status" value="1"/>
</dbReference>
<evidence type="ECO:0000256" key="3">
    <source>
        <dbReference type="ARBA" id="ARBA00022553"/>
    </source>
</evidence>
<dbReference type="SUPFAM" id="SSF55874">
    <property type="entry name" value="ATPase domain of HSP90 chaperone/DNA topoisomerase II/histidine kinase"/>
    <property type="match status" value="1"/>
</dbReference>
<accession>A0A4S2BGG1</accession>
<dbReference type="InterPro" id="IPR036097">
    <property type="entry name" value="HisK_dim/P_sf"/>
</dbReference>
<dbReference type="Pfam" id="PF00072">
    <property type="entry name" value="Response_reg"/>
    <property type="match status" value="1"/>
</dbReference>
<dbReference type="InterPro" id="IPR005467">
    <property type="entry name" value="His_kinase_dom"/>
</dbReference>
<evidence type="ECO:0000259" key="8">
    <source>
        <dbReference type="PROSITE" id="PS50110"/>
    </source>
</evidence>
<gene>
    <name evidence="10" type="ORF">N7335_12565</name>
</gene>
<evidence type="ECO:0000313" key="10">
    <source>
        <dbReference type="EMBL" id="MDH0147223.1"/>
    </source>
</evidence>
<dbReference type="PROSITE" id="PS50110">
    <property type="entry name" value="RESPONSE_REGULATORY"/>
    <property type="match status" value="1"/>
</dbReference>
<evidence type="ECO:0000256" key="1">
    <source>
        <dbReference type="ARBA" id="ARBA00000085"/>
    </source>
</evidence>
<dbReference type="InterPro" id="IPR001789">
    <property type="entry name" value="Sig_transdc_resp-reg_receiver"/>
</dbReference>
<feature type="domain" description="PAC" evidence="9">
    <location>
        <begin position="219"/>
        <end position="272"/>
    </location>
</feature>
<dbReference type="SUPFAM" id="SSF52172">
    <property type="entry name" value="CheY-like"/>
    <property type="match status" value="1"/>
</dbReference>
<dbReference type="Gene3D" id="3.30.450.20">
    <property type="entry name" value="PAS domain"/>
    <property type="match status" value="2"/>
</dbReference>
<organism evidence="10 11">
    <name type="scientific">Stutzerimonas stutzeri</name>
    <name type="common">Pseudomonas stutzeri</name>
    <dbReference type="NCBI Taxonomy" id="316"/>
    <lineage>
        <taxon>Bacteria</taxon>
        <taxon>Pseudomonadati</taxon>
        <taxon>Pseudomonadota</taxon>
        <taxon>Gammaproteobacteria</taxon>
        <taxon>Pseudomonadales</taxon>
        <taxon>Pseudomonadaceae</taxon>
        <taxon>Stutzerimonas</taxon>
    </lineage>
</organism>
<reference evidence="10" key="1">
    <citation type="submission" date="2022-09" db="EMBL/GenBank/DDBJ databases">
        <title>Intensive care unit water sources are persistently colonized with multi-drug resistant bacteria and are the site of extensive horizontal gene transfer of antibiotic resistance genes.</title>
        <authorList>
            <person name="Diorio-Toth L."/>
        </authorList>
    </citation>
    <scope>NUCLEOTIDE SEQUENCE</scope>
    <source>
        <strain evidence="10">GD04147</strain>
    </source>
</reference>
<dbReference type="SUPFAM" id="SSF47384">
    <property type="entry name" value="Homodimeric domain of signal transducing histidine kinase"/>
    <property type="match status" value="1"/>
</dbReference>
<evidence type="ECO:0000256" key="4">
    <source>
        <dbReference type="ARBA" id="ARBA00022777"/>
    </source>
</evidence>
<dbReference type="PROSITE" id="PS50113">
    <property type="entry name" value="PAC"/>
    <property type="match status" value="1"/>
</dbReference>
<dbReference type="PANTHER" id="PTHR43065:SF42">
    <property type="entry name" value="TWO-COMPONENT SENSOR PPRA"/>
    <property type="match status" value="1"/>
</dbReference>
<dbReference type="InterPro" id="IPR004358">
    <property type="entry name" value="Sig_transdc_His_kin-like_C"/>
</dbReference>
<dbReference type="EMBL" id="JAODZE010000013">
    <property type="protein sequence ID" value="MDH0147223.1"/>
    <property type="molecule type" value="Genomic_DNA"/>
</dbReference>
<dbReference type="InterPro" id="IPR011006">
    <property type="entry name" value="CheY-like_superfamily"/>
</dbReference>
<keyword evidence="6" id="KW-0175">Coiled coil</keyword>
<dbReference type="CDD" id="cd00082">
    <property type="entry name" value="HisKA"/>
    <property type="match status" value="1"/>
</dbReference>
<evidence type="ECO:0000256" key="2">
    <source>
        <dbReference type="ARBA" id="ARBA00012438"/>
    </source>
</evidence>
<dbReference type="Proteomes" id="UP001158076">
    <property type="component" value="Unassembled WGS sequence"/>
</dbReference>
<dbReference type="InterPro" id="IPR013655">
    <property type="entry name" value="PAS_fold_3"/>
</dbReference>
<feature type="domain" description="Histidine kinase" evidence="7">
    <location>
        <begin position="310"/>
        <end position="534"/>
    </location>
</feature>
<feature type="domain" description="Response regulatory" evidence="8">
    <location>
        <begin position="557"/>
        <end position="673"/>
    </location>
</feature>
<dbReference type="SMART" id="SM00388">
    <property type="entry name" value="HisKA"/>
    <property type="match status" value="1"/>
</dbReference>
<dbReference type="SMART" id="SM00448">
    <property type="entry name" value="REC"/>
    <property type="match status" value="1"/>
</dbReference>
<dbReference type="EC" id="2.7.13.3" evidence="2"/>
<dbReference type="InterPro" id="IPR013656">
    <property type="entry name" value="PAS_4"/>
</dbReference>